<feature type="domain" description="N-end rule aminoacyl transferase C-terminal" evidence="1">
    <location>
        <begin position="99"/>
        <end position="206"/>
    </location>
</feature>
<name>A0ABP7N618_9BACT</name>
<evidence type="ECO:0000259" key="1">
    <source>
        <dbReference type="Pfam" id="PF04377"/>
    </source>
</evidence>
<protein>
    <recommendedName>
        <fullName evidence="1">N-end rule aminoacyl transferase C-terminal domain-containing protein</fullName>
    </recommendedName>
</protein>
<sequence length="254" mass="29064">MSSYDACFRFYSMSATSSPHLTIPGPALDYYLSQGYYRMHQNLFTCRFLPIEGSVYTAHWLRLVLADVHDGPEQRRLRRLNARFAVTLRQFQLTQELEELYAAYLGAITFDAPPTVESFLLDGAEHNAFSTGIVEVRDGARLIAAGIFDTGARALAGIMNFYHPDYRRHSLGKYLMLLKLDHARRQHYDYYYPGYVVQGYPKFDYKLFACPAATQVFDCLTGHWLPFSREVVAGQSAVLLADWQEQDPEEPTTD</sequence>
<evidence type="ECO:0000313" key="2">
    <source>
        <dbReference type="EMBL" id="GAA3938043.1"/>
    </source>
</evidence>
<dbReference type="EMBL" id="BAABDH010000039">
    <property type="protein sequence ID" value="GAA3938043.1"/>
    <property type="molecule type" value="Genomic_DNA"/>
</dbReference>
<dbReference type="InterPro" id="IPR016181">
    <property type="entry name" value="Acyl_CoA_acyltransferase"/>
</dbReference>
<organism evidence="2 3">
    <name type="scientific">Hymenobacter algoricola</name>
    <dbReference type="NCBI Taxonomy" id="486267"/>
    <lineage>
        <taxon>Bacteria</taxon>
        <taxon>Pseudomonadati</taxon>
        <taxon>Bacteroidota</taxon>
        <taxon>Cytophagia</taxon>
        <taxon>Cytophagales</taxon>
        <taxon>Hymenobacteraceae</taxon>
        <taxon>Hymenobacter</taxon>
    </lineage>
</organism>
<comment type="caution">
    <text evidence="2">The sequence shown here is derived from an EMBL/GenBank/DDBJ whole genome shotgun (WGS) entry which is preliminary data.</text>
</comment>
<gene>
    <name evidence="2" type="ORF">GCM10022406_22630</name>
</gene>
<dbReference type="InterPro" id="IPR030700">
    <property type="entry name" value="N-end_Aminoacyl_Trfase"/>
</dbReference>
<dbReference type="PANTHER" id="PTHR21367:SF1">
    <property type="entry name" value="ARGINYL-TRNA--PROTEIN TRANSFERASE 1"/>
    <property type="match status" value="1"/>
</dbReference>
<proteinExistence type="predicted"/>
<dbReference type="Pfam" id="PF04377">
    <property type="entry name" value="ATE_C"/>
    <property type="match status" value="1"/>
</dbReference>
<dbReference type="InterPro" id="IPR007472">
    <property type="entry name" value="N-end_Aminoacyl_Trfase_C"/>
</dbReference>
<evidence type="ECO:0000313" key="3">
    <source>
        <dbReference type="Proteomes" id="UP001499909"/>
    </source>
</evidence>
<reference evidence="3" key="1">
    <citation type="journal article" date="2019" name="Int. J. Syst. Evol. Microbiol.">
        <title>The Global Catalogue of Microorganisms (GCM) 10K type strain sequencing project: providing services to taxonomists for standard genome sequencing and annotation.</title>
        <authorList>
            <consortium name="The Broad Institute Genomics Platform"/>
            <consortium name="The Broad Institute Genome Sequencing Center for Infectious Disease"/>
            <person name="Wu L."/>
            <person name="Ma J."/>
        </authorList>
    </citation>
    <scope>NUCLEOTIDE SEQUENCE [LARGE SCALE GENOMIC DNA]</scope>
    <source>
        <strain evidence="3">JCM 17214</strain>
    </source>
</reference>
<dbReference type="Proteomes" id="UP001499909">
    <property type="component" value="Unassembled WGS sequence"/>
</dbReference>
<dbReference type="SUPFAM" id="SSF55729">
    <property type="entry name" value="Acyl-CoA N-acyltransferases (Nat)"/>
    <property type="match status" value="1"/>
</dbReference>
<keyword evidence="3" id="KW-1185">Reference proteome</keyword>
<accession>A0ABP7N618</accession>
<dbReference type="PANTHER" id="PTHR21367">
    <property type="entry name" value="ARGININE-TRNA-PROTEIN TRANSFERASE 1"/>
    <property type="match status" value="1"/>
</dbReference>